<dbReference type="AlphaFoldDB" id="A0A1R4G9B8"/>
<evidence type="ECO:0000256" key="2">
    <source>
        <dbReference type="ARBA" id="ARBA00022630"/>
    </source>
</evidence>
<dbReference type="SUPFAM" id="SSF54373">
    <property type="entry name" value="FAD-linked reductases, C-terminal domain"/>
    <property type="match status" value="1"/>
</dbReference>
<dbReference type="Gene3D" id="3.50.50.60">
    <property type="entry name" value="FAD/NAD(P)-binding domain"/>
    <property type="match status" value="1"/>
</dbReference>
<dbReference type="Pfam" id="PF01494">
    <property type="entry name" value="FAD_binding_3"/>
    <property type="match status" value="1"/>
</dbReference>
<keyword evidence="8" id="KW-1185">Reference proteome</keyword>
<dbReference type="PRINTS" id="PR00420">
    <property type="entry name" value="RNGMNOXGNASE"/>
</dbReference>
<evidence type="ECO:0000259" key="6">
    <source>
        <dbReference type="Pfam" id="PF01494"/>
    </source>
</evidence>
<evidence type="ECO:0000256" key="1">
    <source>
        <dbReference type="ARBA" id="ARBA00001974"/>
    </source>
</evidence>
<evidence type="ECO:0000313" key="8">
    <source>
        <dbReference type="Proteomes" id="UP000195913"/>
    </source>
</evidence>
<feature type="domain" description="FAD-binding" evidence="6">
    <location>
        <begin position="162"/>
        <end position="243"/>
    </location>
</feature>
<dbReference type="GO" id="GO:0071949">
    <property type="term" value="F:FAD binding"/>
    <property type="evidence" value="ECO:0007669"/>
    <property type="project" value="InterPro"/>
</dbReference>
<dbReference type="Gene3D" id="3.30.9.30">
    <property type="match status" value="1"/>
</dbReference>
<dbReference type="InterPro" id="IPR036188">
    <property type="entry name" value="FAD/NAD-bd_sf"/>
</dbReference>
<evidence type="ECO:0000256" key="5">
    <source>
        <dbReference type="ARBA" id="ARBA00023033"/>
    </source>
</evidence>
<dbReference type="GO" id="GO:0004497">
    <property type="term" value="F:monooxygenase activity"/>
    <property type="evidence" value="ECO:0007669"/>
    <property type="project" value="UniProtKB-KW"/>
</dbReference>
<evidence type="ECO:0000256" key="4">
    <source>
        <dbReference type="ARBA" id="ARBA00023002"/>
    </source>
</evidence>
<protein>
    <submittedName>
        <fullName evidence="7">2-polyprenyl-6-methoxyphenol hydroxylase and related FAD-dependent oxidoreductases</fullName>
    </submittedName>
</protein>
<keyword evidence="3" id="KW-0274">FAD</keyword>
<gene>
    <name evidence="7" type="ORF">FM101_08690</name>
</gene>
<comment type="cofactor">
    <cofactor evidence="1">
        <name>FAD</name>
        <dbReference type="ChEBI" id="CHEBI:57692"/>
    </cofactor>
</comment>
<name>A0A1R4G9B8_9MICC</name>
<dbReference type="PANTHER" id="PTHR13789">
    <property type="entry name" value="MONOOXYGENASE"/>
    <property type="match status" value="1"/>
</dbReference>
<keyword evidence="5" id="KW-0503">Monooxygenase</keyword>
<dbReference type="PANTHER" id="PTHR13789:SF318">
    <property type="entry name" value="GERANYLGERANYL DIPHOSPHATE REDUCTASE"/>
    <property type="match status" value="1"/>
</dbReference>
<dbReference type="Proteomes" id="UP000195913">
    <property type="component" value="Unassembled WGS sequence"/>
</dbReference>
<dbReference type="InterPro" id="IPR002938">
    <property type="entry name" value="FAD-bd"/>
</dbReference>
<dbReference type="InterPro" id="IPR050493">
    <property type="entry name" value="FAD-dep_Monooxygenase_BioMet"/>
</dbReference>
<dbReference type="EMBL" id="FUHW01000032">
    <property type="protein sequence ID" value="SJM64657.1"/>
    <property type="molecule type" value="Genomic_DNA"/>
</dbReference>
<proteinExistence type="predicted"/>
<organism evidence="7 8">
    <name type="scientific">Arthrobacter rhombi</name>
    <dbReference type="NCBI Taxonomy" id="71253"/>
    <lineage>
        <taxon>Bacteria</taxon>
        <taxon>Bacillati</taxon>
        <taxon>Actinomycetota</taxon>
        <taxon>Actinomycetes</taxon>
        <taxon>Micrococcales</taxon>
        <taxon>Micrococcaceae</taxon>
        <taxon>Arthrobacter</taxon>
    </lineage>
</organism>
<sequence>MEIGQDAETAWIKDASGKVHGADILLGADGHRSMVRRSVDPSHPDATYAGYTIWTGKAPYEAAPGWAEGHNHMDMITLPHGDGAMIVGETRTNGEPRRYFWQWYDPTSDDYLHESGALVENVSQHSLVNEGIAASKYEDIHRRAGHWPAPWDQIVRHSVHRRQVIATPIAEYVPRRLTRGRIAIIGDAAHVPSPMTGAGFDTGLGDAETLGELTDHGVVGRRGVEVLKTYEKQRLRTAQRMVRSGQGFGRSLLNHPNH</sequence>
<evidence type="ECO:0000256" key="3">
    <source>
        <dbReference type="ARBA" id="ARBA00022827"/>
    </source>
</evidence>
<keyword evidence="4" id="KW-0560">Oxidoreductase</keyword>
<reference evidence="7 8" key="1">
    <citation type="submission" date="2017-02" db="EMBL/GenBank/DDBJ databases">
        <authorList>
            <person name="Peterson S.W."/>
        </authorList>
    </citation>
    <scope>NUCLEOTIDE SEQUENCE [LARGE SCALE GENOMIC DNA]</scope>
    <source>
        <strain evidence="7 8">B Ar 00.02</strain>
    </source>
</reference>
<dbReference type="SUPFAM" id="SSF51905">
    <property type="entry name" value="FAD/NAD(P)-binding domain"/>
    <property type="match status" value="1"/>
</dbReference>
<evidence type="ECO:0000313" key="7">
    <source>
        <dbReference type="EMBL" id="SJM64657.1"/>
    </source>
</evidence>
<accession>A0A1R4G9B8</accession>
<keyword evidence="2" id="KW-0285">Flavoprotein</keyword>